<dbReference type="InterPro" id="IPR003599">
    <property type="entry name" value="Ig_sub"/>
</dbReference>
<feature type="signal peptide" evidence="4">
    <location>
        <begin position="1"/>
        <end position="28"/>
    </location>
</feature>
<dbReference type="InterPro" id="IPR007110">
    <property type="entry name" value="Ig-like_dom"/>
</dbReference>
<feature type="transmembrane region" description="Helical" evidence="3">
    <location>
        <begin position="586"/>
        <end position="610"/>
    </location>
</feature>
<gene>
    <name evidence="6" type="ORF">EXN66_Car013464</name>
</gene>
<keyword evidence="7" id="KW-1185">Reference proteome</keyword>
<keyword evidence="2" id="KW-1015">Disulfide bond</keyword>
<protein>
    <submittedName>
        <fullName evidence="6">Fc receptor-like protein 5</fullName>
    </submittedName>
</protein>
<dbReference type="PANTHER" id="PTHR11481:SF64">
    <property type="entry name" value="FC RECEPTOR-LIKE PROTEIN 4"/>
    <property type="match status" value="1"/>
</dbReference>
<feature type="domain" description="Ig-like" evidence="5">
    <location>
        <begin position="122"/>
        <end position="211"/>
    </location>
</feature>
<feature type="domain" description="Ig-like" evidence="5">
    <location>
        <begin position="459"/>
        <end position="574"/>
    </location>
</feature>
<evidence type="ECO:0000256" key="1">
    <source>
        <dbReference type="ARBA" id="ARBA00022729"/>
    </source>
</evidence>
<keyword evidence="3" id="KW-0812">Transmembrane</keyword>
<proteinExistence type="predicted"/>
<dbReference type="PANTHER" id="PTHR11481">
    <property type="entry name" value="IMMUNOGLOBULIN FC RECEPTOR"/>
    <property type="match status" value="1"/>
</dbReference>
<dbReference type="GO" id="GO:0009897">
    <property type="term" value="C:external side of plasma membrane"/>
    <property type="evidence" value="ECO:0007669"/>
    <property type="project" value="TreeGrafter"/>
</dbReference>
<evidence type="ECO:0000256" key="4">
    <source>
        <dbReference type="SAM" id="SignalP"/>
    </source>
</evidence>
<dbReference type="GO" id="GO:0006955">
    <property type="term" value="P:immune response"/>
    <property type="evidence" value="ECO:0007669"/>
    <property type="project" value="TreeGrafter"/>
</dbReference>
<dbReference type="InterPro" id="IPR003598">
    <property type="entry name" value="Ig_sub2"/>
</dbReference>
<dbReference type="InterPro" id="IPR050488">
    <property type="entry name" value="Ig_Fc_receptor"/>
</dbReference>
<evidence type="ECO:0000256" key="3">
    <source>
        <dbReference type="SAM" id="Phobius"/>
    </source>
</evidence>
<name>A0A6G1Q5Z8_CHAAH</name>
<dbReference type="SMART" id="SM00408">
    <property type="entry name" value="IGc2"/>
    <property type="match status" value="2"/>
</dbReference>
<dbReference type="InterPro" id="IPR013783">
    <property type="entry name" value="Ig-like_fold"/>
</dbReference>
<dbReference type="SMART" id="SM00409">
    <property type="entry name" value="IG"/>
    <property type="match status" value="5"/>
</dbReference>
<dbReference type="PROSITE" id="PS50835">
    <property type="entry name" value="IG_LIKE"/>
    <property type="match status" value="4"/>
</dbReference>
<dbReference type="Proteomes" id="UP000503349">
    <property type="component" value="Chromosome 13"/>
</dbReference>
<evidence type="ECO:0000313" key="6">
    <source>
        <dbReference type="EMBL" id="KAF3697783.1"/>
    </source>
</evidence>
<dbReference type="SUPFAM" id="SSF48726">
    <property type="entry name" value="Immunoglobulin"/>
    <property type="match status" value="5"/>
</dbReference>
<dbReference type="EMBL" id="CM015724">
    <property type="protein sequence ID" value="KAF3697783.1"/>
    <property type="molecule type" value="Genomic_DNA"/>
</dbReference>
<dbReference type="InterPro" id="IPR036179">
    <property type="entry name" value="Ig-like_dom_sf"/>
</dbReference>
<feature type="domain" description="Ig-like" evidence="5">
    <location>
        <begin position="302"/>
        <end position="381"/>
    </location>
</feature>
<dbReference type="GO" id="GO:0004888">
    <property type="term" value="F:transmembrane signaling receptor activity"/>
    <property type="evidence" value="ECO:0007669"/>
    <property type="project" value="TreeGrafter"/>
</dbReference>
<feature type="chain" id="PRO_5026066605" evidence="4">
    <location>
        <begin position="29"/>
        <end position="733"/>
    </location>
</feature>
<accession>A0A6G1Q5Z8</accession>
<keyword evidence="1 4" id="KW-0732">Signal</keyword>
<reference evidence="7" key="2">
    <citation type="submission" date="2019-02" db="EMBL/GenBank/DDBJ databases">
        <title>Opniocepnalus argus Var Kimnra genome.</title>
        <authorList>
            <person name="Zhou C."/>
            <person name="Xiao S."/>
        </authorList>
    </citation>
    <scope>NUCLEOTIDE SEQUENCE [LARGE SCALE GENOMIC DNA]</scope>
</reference>
<reference evidence="6 7" key="1">
    <citation type="submission" date="2019-02" db="EMBL/GenBank/DDBJ databases">
        <title>Opniocepnalus argus genome.</title>
        <authorList>
            <person name="Zhou C."/>
            <person name="Xiao S."/>
        </authorList>
    </citation>
    <scope>NUCLEOTIDE SEQUENCE [LARGE SCALE GENOMIC DNA]</scope>
    <source>
        <strain evidence="6">OARG1902GOOAL</strain>
        <tissue evidence="6">Muscle</tissue>
    </source>
</reference>
<keyword evidence="6" id="KW-0675">Receptor</keyword>
<sequence length="733" mass="81988">MMGHSFFCVLEFFFFILVLNTPFYYGHAEDAVLTLEPSWSTFFTGESVTFICDINEGKDTDWFYKINKGGREFLSYGSNKDWTISSLSTGYSDVYQCFGTHKSSLITKSSNNISLNVSAYKPKATLTPRTTTIPRGGRVTLSCSVDIFGGWKYDWFGQTSYNNEAPITTVGEENRVITVSEGGVYRCRGRRGQPVFYTDVSSYVTIVKTISNYVTVTPNWPQMFSGETITLRCEIQGGGDTGWQYCWRTPWSTTEWTNTNSWTFSVSVHSSGNYMCKGRYTWDPYALTEWSKPVTVAVADKPRPVLTVSPSWLSPGASVTLNCEVEHPSAGFYWYKTVPDLSDKYYRYYRYELLPGRDNGTEQNSSIIHGQTHTAGYVCRAGRGDPVYYTDHSGPKFVWSGDVHPSASLTVNPDKVQHFTSDSVSVSCEGNTTEWRVRMFTDGGFLSQCYYSGTMTGPTCNISTSQSGTAVYWCESGSGEFSNAVNITVQHQSDIMLVSPVLPVTEGTSVTLGCKFKKENVLSQVFFYKNDKLIQNDTRVELSIFAVSKSDEGVYKCKIKKNSQLWTSPQSWMSVKLVSTAESSSFPVPLIVGLVCGVLPIILLLPLCCYRKIKDSRFLRSQSTNQSSATDHMIDQDESQDRKHALHGDVCLYESIKDPEGTEYDDSRDLTYSSIELKNITNDDDTLMYTDVHFLNKGKAKKNKGKSSPAVADATIYSEVQAQITLGNNAEIK</sequence>
<keyword evidence="3" id="KW-1133">Transmembrane helix</keyword>
<keyword evidence="3" id="KW-0472">Membrane</keyword>
<evidence type="ECO:0000313" key="7">
    <source>
        <dbReference type="Proteomes" id="UP000503349"/>
    </source>
</evidence>
<dbReference type="GO" id="GO:0007166">
    <property type="term" value="P:cell surface receptor signaling pathway"/>
    <property type="evidence" value="ECO:0007669"/>
    <property type="project" value="TreeGrafter"/>
</dbReference>
<feature type="domain" description="Ig-like" evidence="5">
    <location>
        <begin position="212"/>
        <end position="295"/>
    </location>
</feature>
<organism evidence="6 7">
    <name type="scientific">Channa argus</name>
    <name type="common">Northern snakehead</name>
    <name type="synonym">Ophicephalus argus</name>
    <dbReference type="NCBI Taxonomy" id="215402"/>
    <lineage>
        <taxon>Eukaryota</taxon>
        <taxon>Metazoa</taxon>
        <taxon>Chordata</taxon>
        <taxon>Craniata</taxon>
        <taxon>Vertebrata</taxon>
        <taxon>Euteleostomi</taxon>
        <taxon>Actinopterygii</taxon>
        <taxon>Neopterygii</taxon>
        <taxon>Teleostei</taxon>
        <taxon>Neoteleostei</taxon>
        <taxon>Acanthomorphata</taxon>
        <taxon>Anabantaria</taxon>
        <taxon>Anabantiformes</taxon>
        <taxon>Channoidei</taxon>
        <taxon>Channidae</taxon>
        <taxon>Channa</taxon>
    </lineage>
</organism>
<dbReference type="Pfam" id="PF13895">
    <property type="entry name" value="Ig_2"/>
    <property type="match status" value="2"/>
</dbReference>
<evidence type="ECO:0000259" key="5">
    <source>
        <dbReference type="PROSITE" id="PS50835"/>
    </source>
</evidence>
<dbReference type="AlphaFoldDB" id="A0A6G1Q5Z8"/>
<evidence type="ECO:0000256" key="2">
    <source>
        <dbReference type="ARBA" id="ARBA00023157"/>
    </source>
</evidence>
<dbReference type="Gene3D" id="2.60.40.10">
    <property type="entry name" value="Immunoglobulins"/>
    <property type="match status" value="6"/>
</dbReference>